<proteinExistence type="predicted"/>
<accession>A0A914BI01</accession>
<dbReference type="AlphaFoldDB" id="A0A914BI01"/>
<keyword evidence="1" id="KW-0812">Transmembrane</keyword>
<dbReference type="OrthoDB" id="413313at2759"/>
<dbReference type="GO" id="GO:0005615">
    <property type="term" value="C:extracellular space"/>
    <property type="evidence" value="ECO:0007669"/>
    <property type="project" value="TreeGrafter"/>
</dbReference>
<sequence length="750" mass="86343">MRRQSYLLLLVLIFISQVVVFISLSNVHDDDGDFDQNLLGDSENRRILELMAGAAAGGGDANDAAFYGDMFEVDHAGESRKRSLDFQPQTLEELFSSTDDRSEPRDTEAEKRWFWLLQNMTDRLFLDEMGPRSDSVCQLPNLKAPDKMCPERIGWECNMVPSFSSFNPATRNITVSCPGRFRVNQLDRTESEELVTKNSYRRKAIWKYYQGPQEIAMETEYADVVCKNEKMQDLHNYHTQFMPKPAADREHEGRLREVKGREPAWRPLSVLTVVLDSTSRAQAHRSCGLPKTMALLKRYYQGYISDISQSGQGTPSHQSFFFNRLNSISGSTALNLTPLFSGQLYQDIDMSKVANGIYAKDIEEWIWQYAAKRGYLTSYGVDNNSGMMGTRTHCKACHYRPPVMPHVEHGWQKRENEQVRPNVLSGLCDGNHMLHEHILNYTRDFLTHPYPAKWAALDLNAGHRRETESGNQVDAELATFLEGVLQENKNIVVFILGDHGKPLHKDPSHLGSYYETLLPFFSILMPTWLLRERPDIMENLIDNQQRFMVHADLHFSMKSLLHYPYMDEVGGAIASKAVNIFTEVIPKQRSCEQANLPAWTCVCGFMQKLPEPHWTRRHTSMVRKTLRYINAMHGPEKLKSLDPGSIGDPKTSCMDLHLRRILNVLVNENKDEELQSARRYVYHVTFQTIEEDTVWSVIMDSDMDIKLVKQITLYQPYDVCWDRRVPLQFCVCDKTSQPTPSKLYQPRSVR</sequence>
<organism evidence="2 3">
    <name type="scientific">Patiria miniata</name>
    <name type="common">Bat star</name>
    <name type="synonym">Asterina miniata</name>
    <dbReference type="NCBI Taxonomy" id="46514"/>
    <lineage>
        <taxon>Eukaryota</taxon>
        <taxon>Metazoa</taxon>
        <taxon>Echinodermata</taxon>
        <taxon>Eleutherozoa</taxon>
        <taxon>Asterozoa</taxon>
        <taxon>Asteroidea</taxon>
        <taxon>Valvatacea</taxon>
        <taxon>Valvatida</taxon>
        <taxon>Asterinidae</taxon>
        <taxon>Patiria</taxon>
    </lineage>
</organism>
<dbReference type="SUPFAM" id="SSF53649">
    <property type="entry name" value="Alkaline phosphatase-like"/>
    <property type="match status" value="1"/>
</dbReference>
<dbReference type="PANTHER" id="PTHR10974:SF37">
    <property type="entry name" value="SULFATASE N-TERMINAL DOMAIN-CONTAINING PROTEIN"/>
    <property type="match status" value="1"/>
</dbReference>
<dbReference type="Proteomes" id="UP000887568">
    <property type="component" value="Unplaced"/>
</dbReference>
<protein>
    <submittedName>
        <fullName evidence="2">Uncharacterized protein</fullName>
    </submittedName>
</protein>
<feature type="transmembrane region" description="Helical" evidence="1">
    <location>
        <begin position="7"/>
        <end position="27"/>
    </location>
</feature>
<evidence type="ECO:0000313" key="2">
    <source>
        <dbReference type="EnsemblMetazoa" id="XP_038075491.1"/>
    </source>
</evidence>
<dbReference type="InterPro" id="IPR004245">
    <property type="entry name" value="DUF229"/>
</dbReference>
<keyword evidence="1" id="KW-1133">Transmembrane helix</keyword>
<dbReference type="RefSeq" id="XP_038075491.1">
    <property type="nucleotide sequence ID" value="XM_038219563.1"/>
</dbReference>
<dbReference type="InterPro" id="IPR017850">
    <property type="entry name" value="Alkaline_phosphatase_core_sf"/>
</dbReference>
<keyword evidence="3" id="KW-1185">Reference proteome</keyword>
<evidence type="ECO:0000256" key="1">
    <source>
        <dbReference type="SAM" id="Phobius"/>
    </source>
</evidence>
<dbReference type="GeneID" id="119743182"/>
<evidence type="ECO:0000313" key="3">
    <source>
        <dbReference type="Proteomes" id="UP000887568"/>
    </source>
</evidence>
<dbReference type="PANTHER" id="PTHR10974">
    <property type="entry name" value="FI08016P-RELATED"/>
    <property type="match status" value="1"/>
</dbReference>
<reference evidence="2" key="1">
    <citation type="submission" date="2022-11" db="UniProtKB">
        <authorList>
            <consortium name="EnsemblMetazoa"/>
        </authorList>
    </citation>
    <scope>IDENTIFICATION</scope>
</reference>
<keyword evidence="1" id="KW-0472">Membrane</keyword>
<dbReference type="EnsemblMetazoa" id="XM_038219563.1">
    <property type="protein sequence ID" value="XP_038075491.1"/>
    <property type="gene ID" value="LOC119743182"/>
</dbReference>
<dbReference type="Pfam" id="PF02995">
    <property type="entry name" value="DUF229"/>
    <property type="match status" value="1"/>
</dbReference>
<dbReference type="OMA" id="HMLHEYI"/>
<name>A0A914BI01_PATMI</name>